<dbReference type="InterPro" id="IPR001926">
    <property type="entry name" value="TrpB-like_PALP"/>
</dbReference>
<evidence type="ECO:0000256" key="1">
    <source>
        <dbReference type="ARBA" id="ARBA00001933"/>
    </source>
</evidence>
<evidence type="ECO:0000256" key="2">
    <source>
        <dbReference type="ARBA" id="ARBA00004962"/>
    </source>
</evidence>
<dbReference type="InterPro" id="IPR005856">
    <property type="entry name" value="Cys_synth"/>
</dbReference>
<feature type="domain" description="Tryptophan synthase beta chain-like PALP" evidence="12">
    <location>
        <begin position="24"/>
        <end position="306"/>
    </location>
</feature>
<dbReference type="PANTHER" id="PTHR10314">
    <property type="entry name" value="CYSTATHIONINE BETA-SYNTHASE"/>
    <property type="match status" value="1"/>
</dbReference>
<evidence type="ECO:0000313" key="13">
    <source>
        <dbReference type="EMBL" id="KKO18432.1"/>
    </source>
</evidence>
<comment type="caution">
    <text evidence="13">The sequence shown here is derived from an EMBL/GenBank/DDBJ whole genome shotgun (WGS) entry which is preliminary data.</text>
</comment>
<name>A0A0M2URD3_9BACT</name>
<dbReference type="InterPro" id="IPR050214">
    <property type="entry name" value="Cys_Synth/Cystath_Beta-Synth"/>
</dbReference>
<evidence type="ECO:0000256" key="8">
    <source>
        <dbReference type="ARBA" id="ARBA00023192"/>
    </source>
</evidence>
<organism evidence="13 14">
    <name type="scientific">Candidatus Brocadia fulgida</name>
    <dbReference type="NCBI Taxonomy" id="380242"/>
    <lineage>
        <taxon>Bacteria</taxon>
        <taxon>Pseudomonadati</taxon>
        <taxon>Planctomycetota</taxon>
        <taxon>Candidatus Brocadiia</taxon>
        <taxon>Candidatus Brocadiales</taxon>
        <taxon>Candidatus Brocadiaceae</taxon>
        <taxon>Candidatus Brocadia</taxon>
    </lineage>
</organism>
<keyword evidence="14" id="KW-1185">Reference proteome</keyword>
<dbReference type="InterPro" id="IPR001216">
    <property type="entry name" value="P-phosphate_BS"/>
</dbReference>
<feature type="binding site" evidence="10">
    <location>
        <position position="280"/>
    </location>
    <ligand>
        <name>pyridoxal 5'-phosphate</name>
        <dbReference type="ChEBI" id="CHEBI:597326"/>
    </ligand>
</feature>
<dbReference type="PATRIC" id="fig|380242.3.peg.3549"/>
<comment type="similarity">
    <text evidence="3">Belongs to the cysteine synthase/cystathionine beta-synthase family.</text>
</comment>
<feature type="binding site" evidence="10">
    <location>
        <begin position="198"/>
        <end position="202"/>
    </location>
    <ligand>
        <name>pyridoxal 5'-phosphate</name>
        <dbReference type="ChEBI" id="CHEBI:597326"/>
    </ligand>
</feature>
<dbReference type="EC" id="2.5.1.47" evidence="4"/>
<feature type="binding site" evidence="10">
    <location>
        <position position="93"/>
    </location>
    <ligand>
        <name>pyridoxal 5'-phosphate</name>
        <dbReference type="ChEBI" id="CHEBI:597326"/>
    </ligand>
</feature>
<dbReference type="Gene3D" id="3.40.50.1100">
    <property type="match status" value="2"/>
</dbReference>
<reference evidence="13 14" key="1">
    <citation type="journal article" date="2013" name="BMC Microbiol.">
        <title>Identification of the type II cytochrome c maturation pathway in anammox bacteria by comparative genomics.</title>
        <authorList>
            <person name="Ferousi C."/>
            <person name="Speth D.R."/>
            <person name="Reimann J."/>
            <person name="Op den Camp H.J."/>
            <person name="Allen J.W."/>
            <person name="Keltjens J.T."/>
            <person name="Jetten M.S."/>
        </authorList>
    </citation>
    <scope>NUCLEOTIDE SEQUENCE [LARGE SCALE GENOMIC DNA]</scope>
    <source>
        <strain evidence="13">RU1</strain>
    </source>
</reference>
<evidence type="ECO:0000256" key="11">
    <source>
        <dbReference type="PIRSR" id="PIRSR605856-51"/>
    </source>
</evidence>
<evidence type="ECO:0000256" key="5">
    <source>
        <dbReference type="ARBA" id="ARBA00022605"/>
    </source>
</evidence>
<dbReference type="SUPFAM" id="SSF53686">
    <property type="entry name" value="Tryptophan synthase beta subunit-like PLP-dependent enzymes"/>
    <property type="match status" value="1"/>
</dbReference>
<sequence>MTIRMTEKTDMRYQPKKAGVTSILDKIGNTPLLKLSRVVQGLRNNDVEIYVKAEWLNPGGSVKDRAALRIVEEGEKTGRLTRDTVIIDSTSGNTGIAYALIGAKKGYRVTLVMPLNVSEERKRIVRALGATMIFTDPLLGSDGAMSEAKRIVTADPSRYFYADQYNNDANWKAHFETTGVEVWEQTGGGVTHFVACLGTSGTLMGTGRRLKEYNPDIQVVAVEPATPMHGLEGMKHMATSVIPGIYDEHFPDRKIAIETEDAYMSVKRLAAEEGLFVGYSSGAALVASIKIANEIETGTVVTVFPDRGDRYLSTSFWAGE</sequence>
<gene>
    <name evidence="13" type="ORF">BROFUL_02866</name>
</gene>
<dbReference type="NCBIfam" id="TIGR01136">
    <property type="entry name" value="cysKM"/>
    <property type="match status" value="1"/>
</dbReference>
<dbReference type="EMBL" id="LAQJ01000270">
    <property type="protein sequence ID" value="KKO18432.1"/>
    <property type="molecule type" value="Genomic_DNA"/>
</dbReference>
<evidence type="ECO:0000256" key="4">
    <source>
        <dbReference type="ARBA" id="ARBA00012681"/>
    </source>
</evidence>
<comment type="pathway">
    <text evidence="2">Amino-acid biosynthesis; L-cysteine biosynthesis; L-cysteine from L-serine: step 2/2.</text>
</comment>
<protein>
    <recommendedName>
        <fullName evidence="4">cysteine synthase</fullName>
        <ecNumber evidence="4">2.5.1.47</ecNumber>
    </recommendedName>
</protein>
<evidence type="ECO:0000256" key="10">
    <source>
        <dbReference type="PIRSR" id="PIRSR605856-50"/>
    </source>
</evidence>
<feature type="modified residue" description="N6-(pyridoxal phosphate)lysine" evidence="11">
    <location>
        <position position="63"/>
    </location>
</feature>
<keyword evidence="6" id="KW-0808">Transferase</keyword>
<proteinExistence type="inferred from homology"/>
<dbReference type="CDD" id="cd01561">
    <property type="entry name" value="CBS_like"/>
    <property type="match status" value="1"/>
</dbReference>
<evidence type="ECO:0000313" key="14">
    <source>
        <dbReference type="Proteomes" id="UP000034954"/>
    </source>
</evidence>
<keyword evidence="8" id="KW-0198">Cysteine biosynthesis</keyword>
<accession>A0A0M2URD3</accession>
<evidence type="ECO:0000256" key="9">
    <source>
        <dbReference type="ARBA" id="ARBA00047931"/>
    </source>
</evidence>
<dbReference type="GO" id="GO:0006535">
    <property type="term" value="P:cysteine biosynthetic process from serine"/>
    <property type="evidence" value="ECO:0007669"/>
    <property type="project" value="InterPro"/>
</dbReference>
<evidence type="ECO:0000256" key="7">
    <source>
        <dbReference type="ARBA" id="ARBA00022898"/>
    </source>
</evidence>
<evidence type="ECO:0000256" key="6">
    <source>
        <dbReference type="ARBA" id="ARBA00022679"/>
    </source>
</evidence>
<dbReference type="AlphaFoldDB" id="A0A0M2URD3"/>
<comment type="cofactor">
    <cofactor evidence="1 10">
        <name>pyridoxal 5'-phosphate</name>
        <dbReference type="ChEBI" id="CHEBI:597326"/>
    </cofactor>
</comment>
<dbReference type="GO" id="GO:0004124">
    <property type="term" value="F:cysteine synthase activity"/>
    <property type="evidence" value="ECO:0007669"/>
    <property type="project" value="UniProtKB-EC"/>
</dbReference>
<comment type="catalytic activity">
    <reaction evidence="9">
        <text>O-acetyl-L-serine + hydrogen sulfide = L-cysteine + acetate</text>
        <dbReference type="Rhea" id="RHEA:14829"/>
        <dbReference type="ChEBI" id="CHEBI:29919"/>
        <dbReference type="ChEBI" id="CHEBI:30089"/>
        <dbReference type="ChEBI" id="CHEBI:35235"/>
        <dbReference type="ChEBI" id="CHEBI:58340"/>
        <dbReference type="EC" id="2.5.1.47"/>
    </reaction>
</comment>
<dbReference type="Pfam" id="PF00291">
    <property type="entry name" value="PALP"/>
    <property type="match status" value="1"/>
</dbReference>
<keyword evidence="7 10" id="KW-0663">Pyridoxal phosphate</keyword>
<dbReference type="FunFam" id="3.40.50.1100:FF:000006">
    <property type="entry name" value="Cysteine synthase"/>
    <property type="match status" value="1"/>
</dbReference>
<dbReference type="Proteomes" id="UP000034954">
    <property type="component" value="Unassembled WGS sequence"/>
</dbReference>
<evidence type="ECO:0000256" key="3">
    <source>
        <dbReference type="ARBA" id="ARBA00007103"/>
    </source>
</evidence>
<keyword evidence="5" id="KW-0028">Amino-acid biosynthesis</keyword>
<dbReference type="InterPro" id="IPR036052">
    <property type="entry name" value="TrpB-like_PALP_sf"/>
</dbReference>
<dbReference type="PROSITE" id="PS00901">
    <property type="entry name" value="CYS_SYNTHASE"/>
    <property type="match status" value="1"/>
</dbReference>
<evidence type="ECO:0000259" key="12">
    <source>
        <dbReference type="Pfam" id="PF00291"/>
    </source>
</evidence>